<dbReference type="Pfam" id="PF08281">
    <property type="entry name" value="Sigma70_r4_2"/>
    <property type="match status" value="1"/>
</dbReference>
<evidence type="ECO:0000313" key="10">
    <source>
        <dbReference type="Proteomes" id="UP001301012"/>
    </source>
</evidence>
<dbReference type="CDD" id="cd06171">
    <property type="entry name" value="Sigma70_r4"/>
    <property type="match status" value="1"/>
</dbReference>
<evidence type="ECO:0000256" key="4">
    <source>
        <dbReference type="ARBA" id="ARBA00023125"/>
    </source>
</evidence>
<reference evidence="9 10" key="1">
    <citation type="submission" date="2023-05" db="EMBL/GenBank/DDBJ databases">
        <title>Rombocin, a short stable natural nisin variant, displays selective antimicrobial activity against Listeria monocytogenes and employs dual mode of action to kill target bacterial strains.</title>
        <authorList>
            <person name="Wambui J."/>
            <person name="Stephan R."/>
            <person name="Kuipers O.P."/>
        </authorList>
    </citation>
    <scope>NUCLEOTIDE SEQUENCE [LARGE SCALE GENOMIC DNA]</scope>
    <source>
        <strain evidence="9 10">RC002</strain>
    </source>
</reference>
<dbReference type="InterPro" id="IPR007627">
    <property type="entry name" value="RNA_pol_sigma70_r2"/>
</dbReference>
<feature type="domain" description="RNA polymerase sigma-70 region 2" evidence="7">
    <location>
        <begin position="22"/>
        <end position="85"/>
    </location>
</feature>
<dbReference type="SUPFAM" id="SSF88946">
    <property type="entry name" value="Sigma2 domain of RNA polymerase sigma factors"/>
    <property type="match status" value="1"/>
</dbReference>
<dbReference type="InterPro" id="IPR036388">
    <property type="entry name" value="WH-like_DNA-bd_sf"/>
</dbReference>
<dbReference type="Gene3D" id="1.10.1740.10">
    <property type="match status" value="1"/>
</dbReference>
<comment type="caution">
    <text evidence="9">The sequence shown here is derived from an EMBL/GenBank/DDBJ whole genome shotgun (WGS) entry which is preliminary data.</text>
</comment>
<dbReference type="PANTHER" id="PTHR43133">
    <property type="entry name" value="RNA POLYMERASE ECF-TYPE SIGMA FACTO"/>
    <property type="match status" value="1"/>
</dbReference>
<gene>
    <name evidence="9" type="ORF">QOZ84_10415</name>
</gene>
<dbReference type="InterPro" id="IPR013324">
    <property type="entry name" value="RNA_pol_sigma_r3/r4-like"/>
</dbReference>
<dbReference type="PANTHER" id="PTHR43133:SF60">
    <property type="entry name" value="RNA POLYMERASE SIGMA FACTOR SIGV"/>
    <property type="match status" value="1"/>
</dbReference>
<sequence>MKLLNLGKKIKEKTFKNYIIENKNSFYRIAYKYVRNEQDALDIVQESILKGLSKIDKLENVDCIKPWFYTILINTSIDYTRKSKKYTQIVEKISTDTYIDRDIETDIDIQMALDNLPKEYKTVVMLRYFEDMKISDIAKTLDENINTVKTRLYKALKLLKIEIDE</sequence>
<dbReference type="SUPFAM" id="SSF88659">
    <property type="entry name" value="Sigma3 and sigma4 domains of RNA polymerase sigma factors"/>
    <property type="match status" value="1"/>
</dbReference>
<keyword evidence="5 6" id="KW-0804">Transcription</keyword>
<evidence type="ECO:0000313" key="9">
    <source>
        <dbReference type="EMBL" id="MDK2563965.1"/>
    </source>
</evidence>
<dbReference type="PROSITE" id="PS01063">
    <property type="entry name" value="SIGMA70_ECF"/>
    <property type="match status" value="1"/>
</dbReference>
<evidence type="ECO:0000256" key="6">
    <source>
        <dbReference type="RuleBase" id="RU000716"/>
    </source>
</evidence>
<keyword evidence="10" id="KW-1185">Reference proteome</keyword>
<dbReference type="InterPro" id="IPR013325">
    <property type="entry name" value="RNA_pol_sigma_r2"/>
</dbReference>
<keyword evidence="3 6" id="KW-0731">Sigma factor</keyword>
<accession>A0ABT7EEQ1</accession>
<dbReference type="Pfam" id="PF04542">
    <property type="entry name" value="Sigma70_r2"/>
    <property type="match status" value="1"/>
</dbReference>
<protein>
    <recommendedName>
        <fullName evidence="6">RNA polymerase sigma factor</fullName>
    </recommendedName>
</protein>
<dbReference type="InterPro" id="IPR014284">
    <property type="entry name" value="RNA_pol_sigma-70_dom"/>
</dbReference>
<feature type="domain" description="RNA polymerase sigma factor 70 region 4 type 2" evidence="8">
    <location>
        <begin position="108"/>
        <end position="159"/>
    </location>
</feature>
<keyword evidence="2 6" id="KW-0805">Transcription regulation</keyword>
<evidence type="ECO:0000256" key="1">
    <source>
        <dbReference type="ARBA" id="ARBA00010641"/>
    </source>
</evidence>
<evidence type="ECO:0000259" key="7">
    <source>
        <dbReference type="Pfam" id="PF04542"/>
    </source>
</evidence>
<dbReference type="RefSeq" id="WP_284132896.1">
    <property type="nucleotide sequence ID" value="NZ_JASKYM010000004.1"/>
</dbReference>
<evidence type="ECO:0000259" key="8">
    <source>
        <dbReference type="Pfam" id="PF08281"/>
    </source>
</evidence>
<dbReference type="InterPro" id="IPR000838">
    <property type="entry name" value="RNA_pol_sigma70_ECF_CS"/>
</dbReference>
<dbReference type="InterPro" id="IPR013249">
    <property type="entry name" value="RNA_pol_sigma70_r4_t2"/>
</dbReference>
<dbReference type="Proteomes" id="UP001301012">
    <property type="component" value="Unassembled WGS sequence"/>
</dbReference>
<evidence type="ECO:0000256" key="3">
    <source>
        <dbReference type="ARBA" id="ARBA00023082"/>
    </source>
</evidence>
<dbReference type="EMBL" id="JASKYM010000004">
    <property type="protein sequence ID" value="MDK2563965.1"/>
    <property type="molecule type" value="Genomic_DNA"/>
</dbReference>
<name>A0ABT7EEQ1_9FIRM</name>
<dbReference type="NCBIfam" id="TIGR02937">
    <property type="entry name" value="sigma70-ECF"/>
    <property type="match status" value="1"/>
</dbReference>
<comment type="similarity">
    <text evidence="1 6">Belongs to the sigma-70 factor family. ECF subfamily.</text>
</comment>
<dbReference type="Gene3D" id="1.10.10.10">
    <property type="entry name" value="Winged helix-like DNA-binding domain superfamily/Winged helix DNA-binding domain"/>
    <property type="match status" value="1"/>
</dbReference>
<evidence type="ECO:0000256" key="2">
    <source>
        <dbReference type="ARBA" id="ARBA00023015"/>
    </source>
</evidence>
<evidence type="ECO:0000256" key="5">
    <source>
        <dbReference type="ARBA" id="ARBA00023163"/>
    </source>
</evidence>
<organism evidence="9 10">
    <name type="scientific">Romboutsia sedimentorum</name>
    <dbReference type="NCBI Taxonomy" id="1368474"/>
    <lineage>
        <taxon>Bacteria</taxon>
        <taxon>Bacillati</taxon>
        <taxon>Bacillota</taxon>
        <taxon>Clostridia</taxon>
        <taxon>Peptostreptococcales</taxon>
        <taxon>Peptostreptococcaceae</taxon>
        <taxon>Romboutsia</taxon>
    </lineage>
</organism>
<proteinExistence type="inferred from homology"/>
<keyword evidence="4 6" id="KW-0238">DNA-binding</keyword>
<dbReference type="InterPro" id="IPR039425">
    <property type="entry name" value="RNA_pol_sigma-70-like"/>
</dbReference>